<name>A0A7R9C1V9_9CRUS</name>
<dbReference type="InterPro" id="IPR011004">
    <property type="entry name" value="Trimer_LpxA-like_sf"/>
</dbReference>
<evidence type="ECO:0000256" key="2">
    <source>
        <dbReference type="ARBA" id="ARBA00022556"/>
    </source>
</evidence>
<keyword evidence="3" id="KW-0808">Transferase</keyword>
<reference evidence="7" key="1">
    <citation type="submission" date="2020-11" db="EMBL/GenBank/DDBJ databases">
        <authorList>
            <person name="Tran Van P."/>
        </authorList>
    </citation>
    <scope>NUCLEOTIDE SEQUENCE</scope>
</reference>
<keyword evidence="2" id="KW-0441">Lipid A biosynthesis</keyword>
<dbReference type="Pfam" id="PF00132">
    <property type="entry name" value="Hexapep"/>
    <property type="match status" value="2"/>
</dbReference>
<dbReference type="InterPro" id="IPR013114">
    <property type="entry name" value="FabA_FabZ"/>
</dbReference>
<dbReference type="PANTHER" id="PTHR43480">
    <property type="entry name" value="ACYL-[ACYL-CARRIER-PROTEIN]--UDP-N-ACETYLGLUCOSAMINE O-ACYLTRANSFERASE"/>
    <property type="match status" value="1"/>
</dbReference>
<dbReference type="OrthoDB" id="6367057at2759"/>
<sequence>MKLLPHRPPFLMVDKIMYLEDNKVIGVKNITMNEPFFVGHFPDEPVMPGVLLVEALAQTGGILVLSGVPDPENYSTYFVKINNVNANVEIGDNTWIGPNVTIFEGARIGKDCKIFPGAVISAAPQDLKYKDEPTLTYIGDRTVIRECVTINRGTIASGYTKIGDDCLIMATVHVAHDCMIGNHVILVNGVGLAGHVIIEDWAIIGGLTPVHQFTRIGQHAIIAGGTLVRKDVPPYTKAGREPISYVGINALGLRRRGFNDESINNIQLIYRKLFREQANLSKAIKAVETEVPNSAEKQIIMDFLEA</sequence>
<feature type="non-terminal residue" evidence="7">
    <location>
        <position position="1"/>
    </location>
</feature>
<dbReference type="PANTHER" id="PTHR43480:SF1">
    <property type="entry name" value="ACYL-[ACYL-CARRIER-PROTEIN]--UDP-N-ACETYLGLUCOSAMINE O-ACYLTRANSFERASE, MITOCHONDRIAL-RELATED"/>
    <property type="match status" value="1"/>
</dbReference>
<dbReference type="Gene3D" id="1.20.1180.10">
    <property type="entry name" value="Udp N-acetylglucosamine O-acyltransferase, C-terminal domain"/>
    <property type="match status" value="1"/>
</dbReference>
<gene>
    <name evidence="7" type="ORF">NMOB1V02_LOCUS13315</name>
</gene>
<dbReference type="NCBIfam" id="NF003657">
    <property type="entry name" value="PRK05289.1"/>
    <property type="match status" value="1"/>
</dbReference>
<dbReference type="GO" id="GO:0016020">
    <property type="term" value="C:membrane"/>
    <property type="evidence" value="ECO:0007669"/>
    <property type="project" value="GOC"/>
</dbReference>
<keyword evidence="5" id="KW-0012">Acyltransferase</keyword>
<dbReference type="InterPro" id="IPR029069">
    <property type="entry name" value="HotDog_dom_sf"/>
</dbReference>
<dbReference type="EMBL" id="CAJPEX010020476">
    <property type="protein sequence ID" value="CAG0925865.1"/>
    <property type="molecule type" value="Genomic_DNA"/>
</dbReference>
<dbReference type="NCBIfam" id="TIGR01852">
    <property type="entry name" value="lipid_A_lpxA"/>
    <property type="match status" value="1"/>
</dbReference>
<keyword evidence="1" id="KW-0444">Lipid biosynthesis</keyword>
<dbReference type="Proteomes" id="UP000678499">
    <property type="component" value="Unassembled WGS sequence"/>
</dbReference>
<dbReference type="EMBL" id="OA902513">
    <property type="protein sequence ID" value="CAD7285713.1"/>
    <property type="molecule type" value="Genomic_DNA"/>
</dbReference>
<evidence type="ECO:0000259" key="6">
    <source>
        <dbReference type="Pfam" id="PF13720"/>
    </source>
</evidence>
<evidence type="ECO:0000256" key="1">
    <source>
        <dbReference type="ARBA" id="ARBA00022516"/>
    </source>
</evidence>
<dbReference type="GO" id="GO:0008780">
    <property type="term" value="F:acyl-[acyl-carrier-protein]-UDP-N-acetylglucosamine O-acyltransferase activity"/>
    <property type="evidence" value="ECO:0007669"/>
    <property type="project" value="InterPro"/>
</dbReference>
<evidence type="ECO:0000313" key="8">
    <source>
        <dbReference type="Proteomes" id="UP000678499"/>
    </source>
</evidence>
<dbReference type="CDD" id="cd01288">
    <property type="entry name" value="FabZ"/>
    <property type="match status" value="1"/>
</dbReference>
<dbReference type="InterPro" id="IPR010137">
    <property type="entry name" value="Lipid_A_LpxA"/>
</dbReference>
<dbReference type="GO" id="GO:0009245">
    <property type="term" value="P:lipid A biosynthetic process"/>
    <property type="evidence" value="ECO:0007669"/>
    <property type="project" value="UniProtKB-KW"/>
</dbReference>
<organism evidence="7">
    <name type="scientific">Notodromas monacha</name>
    <dbReference type="NCBI Taxonomy" id="399045"/>
    <lineage>
        <taxon>Eukaryota</taxon>
        <taxon>Metazoa</taxon>
        <taxon>Ecdysozoa</taxon>
        <taxon>Arthropoda</taxon>
        <taxon>Crustacea</taxon>
        <taxon>Oligostraca</taxon>
        <taxon>Ostracoda</taxon>
        <taxon>Podocopa</taxon>
        <taxon>Podocopida</taxon>
        <taxon>Cypridocopina</taxon>
        <taxon>Cypridoidea</taxon>
        <taxon>Cyprididae</taxon>
        <taxon>Notodromas</taxon>
    </lineage>
</organism>
<keyword evidence="4" id="KW-0443">Lipid metabolism</keyword>
<evidence type="ECO:0000313" key="7">
    <source>
        <dbReference type="EMBL" id="CAD7285713.1"/>
    </source>
</evidence>
<dbReference type="Gene3D" id="3.10.129.10">
    <property type="entry name" value="Hotdog Thioesterase"/>
    <property type="match status" value="1"/>
</dbReference>
<dbReference type="InterPro" id="IPR037157">
    <property type="entry name" value="Acetyltransf_C_sf"/>
</dbReference>
<proteinExistence type="predicted"/>
<dbReference type="InterPro" id="IPR029098">
    <property type="entry name" value="Acetyltransf_C"/>
</dbReference>
<dbReference type="Pfam" id="PF13720">
    <property type="entry name" value="Acetyltransf_11"/>
    <property type="match status" value="1"/>
</dbReference>
<protein>
    <recommendedName>
        <fullName evidence="6">UDP N-acetylglucosamine O-acyltransferase C-terminal domain-containing protein</fullName>
    </recommendedName>
</protein>
<dbReference type="CDD" id="cd03351">
    <property type="entry name" value="LbH_UDP-GlcNAc_AT"/>
    <property type="match status" value="1"/>
</dbReference>
<feature type="domain" description="UDP N-acetylglucosamine O-acyltransferase C-terminal" evidence="6">
    <location>
        <begin position="231"/>
        <end position="305"/>
    </location>
</feature>
<dbReference type="InterPro" id="IPR001451">
    <property type="entry name" value="Hexapep"/>
</dbReference>
<evidence type="ECO:0000256" key="3">
    <source>
        <dbReference type="ARBA" id="ARBA00022679"/>
    </source>
</evidence>
<dbReference type="Gene3D" id="2.160.10.10">
    <property type="entry name" value="Hexapeptide repeat proteins"/>
    <property type="match status" value="2"/>
</dbReference>
<accession>A0A7R9C1V9</accession>
<keyword evidence="8" id="KW-1185">Reference proteome</keyword>
<dbReference type="AlphaFoldDB" id="A0A7R9C1V9"/>
<dbReference type="SUPFAM" id="SSF54637">
    <property type="entry name" value="Thioesterase/thiol ester dehydrase-isomerase"/>
    <property type="match status" value="1"/>
</dbReference>
<evidence type="ECO:0000256" key="5">
    <source>
        <dbReference type="ARBA" id="ARBA00023315"/>
    </source>
</evidence>
<evidence type="ECO:0000256" key="4">
    <source>
        <dbReference type="ARBA" id="ARBA00023098"/>
    </source>
</evidence>
<dbReference type="SUPFAM" id="SSF51161">
    <property type="entry name" value="Trimeric LpxA-like enzymes"/>
    <property type="match status" value="1"/>
</dbReference>
<dbReference type="Pfam" id="PF07977">
    <property type="entry name" value="FabA"/>
    <property type="match status" value="1"/>
</dbReference>